<gene>
    <name evidence="1" type="ORF">WJX81_006200</name>
</gene>
<evidence type="ECO:0000313" key="1">
    <source>
        <dbReference type="EMBL" id="KAK9834315.1"/>
    </source>
</evidence>
<sequence>MGLGASAAQVVAQADVQSNVPHLPEELLVGHVLPHLGDRPLAAAACVARIWRRMAGERGRGEVAYMHGSAGRAPVFTATFAAHVRTERRGGRGSMAALALRELRALQPGWLAAQLAEADARFWYSSWPELDAAAAAEL</sequence>
<reference evidence="1 2" key="1">
    <citation type="journal article" date="2024" name="Nat. Commun.">
        <title>Phylogenomics reveals the evolutionary origins of lichenization in chlorophyte algae.</title>
        <authorList>
            <person name="Puginier C."/>
            <person name="Libourel C."/>
            <person name="Otte J."/>
            <person name="Skaloud P."/>
            <person name="Haon M."/>
            <person name="Grisel S."/>
            <person name="Petersen M."/>
            <person name="Berrin J.G."/>
            <person name="Delaux P.M."/>
            <person name="Dal Grande F."/>
            <person name="Keller J."/>
        </authorList>
    </citation>
    <scope>NUCLEOTIDE SEQUENCE [LARGE SCALE GENOMIC DNA]</scope>
    <source>
        <strain evidence="1 2">SAG 245.80</strain>
    </source>
</reference>
<evidence type="ECO:0008006" key="3">
    <source>
        <dbReference type="Google" id="ProtNLM"/>
    </source>
</evidence>
<keyword evidence="2" id="KW-1185">Reference proteome</keyword>
<name>A0AAW1RJU9_9CHLO</name>
<evidence type="ECO:0000313" key="2">
    <source>
        <dbReference type="Proteomes" id="UP001445335"/>
    </source>
</evidence>
<dbReference type="EMBL" id="JALJOU010000032">
    <property type="protein sequence ID" value="KAK9834315.1"/>
    <property type="molecule type" value="Genomic_DNA"/>
</dbReference>
<dbReference type="AlphaFoldDB" id="A0AAW1RJU9"/>
<dbReference type="InterPro" id="IPR036047">
    <property type="entry name" value="F-box-like_dom_sf"/>
</dbReference>
<organism evidence="1 2">
    <name type="scientific">Elliptochloris bilobata</name>
    <dbReference type="NCBI Taxonomy" id="381761"/>
    <lineage>
        <taxon>Eukaryota</taxon>
        <taxon>Viridiplantae</taxon>
        <taxon>Chlorophyta</taxon>
        <taxon>core chlorophytes</taxon>
        <taxon>Trebouxiophyceae</taxon>
        <taxon>Trebouxiophyceae incertae sedis</taxon>
        <taxon>Elliptochloris clade</taxon>
        <taxon>Elliptochloris</taxon>
    </lineage>
</organism>
<proteinExistence type="predicted"/>
<dbReference type="CDD" id="cd09917">
    <property type="entry name" value="F-box_SF"/>
    <property type="match status" value="1"/>
</dbReference>
<dbReference type="SUPFAM" id="SSF81383">
    <property type="entry name" value="F-box domain"/>
    <property type="match status" value="1"/>
</dbReference>
<protein>
    <recommendedName>
        <fullName evidence="3">F-box domain-containing protein</fullName>
    </recommendedName>
</protein>
<accession>A0AAW1RJU9</accession>
<comment type="caution">
    <text evidence="1">The sequence shown here is derived from an EMBL/GenBank/DDBJ whole genome shotgun (WGS) entry which is preliminary data.</text>
</comment>
<dbReference type="Proteomes" id="UP001445335">
    <property type="component" value="Unassembled WGS sequence"/>
</dbReference>